<dbReference type="EMBL" id="JAENHK010000001">
    <property type="protein sequence ID" value="MBK1894832.1"/>
    <property type="molecule type" value="Genomic_DNA"/>
</dbReference>
<gene>
    <name evidence="2" type="ORF">JHL15_03585</name>
</gene>
<evidence type="ECO:0008006" key="4">
    <source>
        <dbReference type="Google" id="ProtNLM"/>
    </source>
</evidence>
<evidence type="ECO:0000256" key="1">
    <source>
        <dbReference type="SAM" id="MobiDB-lite"/>
    </source>
</evidence>
<proteinExistence type="predicted"/>
<reference evidence="3" key="1">
    <citation type="submission" date="2021-01" db="EMBL/GenBank/DDBJ databases">
        <title>Genome public.</title>
        <authorList>
            <person name="Liu C."/>
            <person name="Sun Q."/>
        </authorList>
    </citation>
    <scope>NUCLEOTIDE SEQUENCE [LARGE SCALE GENOMIC DNA]</scope>
    <source>
        <strain evidence="3">YIM B02567</strain>
    </source>
</reference>
<dbReference type="RefSeq" id="WP_200242880.1">
    <property type="nucleotide sequence ID" value="NZ_JAENHK010000001.1"/>
</dbReference>
<sequence>MSNFEKLENFELENEKLKVVIGGNGPVTSTGGGSAVAQGVPSAGQSTTVTWTSDTCNEDGSTSYQGKTTSVSPSFDIN</sequence>
<name>A0ABS1FQX8_9FLAO</name>
<feature type="compositionally biased region" description="Polar residues" evidence="1">
    <location>
        <begin position="43"/>
        <end position="78"/>
    </location>
</feature>
<evidence type="ECO:0000313" key="3">
    <source>
        <dbReference type="Proteomes" id="UP000628669"/>
    </source>
</evidence>
<feature type="region of interest" description="Disordered" evidence="1">
    <location>
        <begin position="31"/>
        <end position="78"/>
    </location>
</feature>
<keyword evidence="3" id="KW-1185">Reference proteome</keyword>
<dbReference type="Proteomes" id="UP000628669">
    <property type="component" value="Unassembled WGS sequence"/>
</dbReference>
<organism evidence="2 3">
    <name type="scientific">Chryseobacterium paridis</name>
    <dbReference type="NCBI Taxonomy" id="2800328"/>
    <lineage>
        <taxon>Bacteria</taxon>
        <taxon>Pseudomonadati</taxon>
        <taxon>Bacteroidota</taxon>
        <taxon>Flavobacteriia</taxon>
        <taxon>Flavobacteriales</taxon>
        <taxon>Weeksellaceae</taxon>
        <taxon>Chryseobacterium group</taxon>
        <taxon>Chryseobacterium</taxon>
    </lineage>
</organism>
<evidence type="ECO:0000313" key="2">
    <source>
        <dbReference type="EMBL" id="MBK1894832.1"/>
    </source>
</evidence>
<protein>
    <recommendedName>
        <fullName evidence="4">Bacteriocin</fullName>
    </recommendedName>
</protein>
<accession>A0ABS1FQX8</accession>
<comment type="caution">
    <text evidence="2">The sequence shown here is derived from an EMBL/GenBank/DDBJ whole genome shotgun (WGS) entry which is preliminary data.</text>
</comment>